<sequence length="258" mass="27517">MSRKVEWLVTWKHRMSSSSHPLTSTIEDGSRFSGAFWSSQFQAEDALPYARVCNIACTAPNHTGDGAYISTNLAQGRPSIFDTHDAVAAVYKAVFGDLPSSFCSLPPPTTTSLHHSMDANGATFSGSPLTPEALQRLAQSLVPVLARELSSGSNAPMRDGREHGRYDGDAPPAPRNTSYVPFYSPRPNAPSVSLPFMIPVLGDTPQEAPRNTANGSTGVSTVHSSAPISSIPPSSPPSSADSSDLRRSWEYPLSDDLS</sequence>
<evidence type="ECO:0000256" key="1">
    <source>
        <dbReference type="SAM" id="MobiDB-lite"/>
    </source>
</evidence>
<dbReference type="InParanoid" id="A0A067PW53"/>
<reference evidence="3" key="1">
    <citation type="journal article" date="2014" name="Proc. Natl. Acad. Sci. U.S.A.">
        <title>Extensive sampling of basidiomycete genomes demonstrates inadequacy of the white-rot/brown-rot paradigm for wood decay fungi.</title>
        <authorList>
            <person name="Riley R."/>
            <person name="Salamov A.A."/>
            <person name="Brown D.W."/>
            <person name="Nagy L.G."/>
            <person name="Floudas D."/>
            <person name="Held B.W."/>
            <person name="Levasseur A."/>
            <person name="Lombard V."/>
            <person name="Morin E."/>
            <person name="Otillar R."/>
            <person name="Lindquist E.A."/>
            <person name="Sun H."/>
            <person name="LaButti K.M."/>
            <person name="Schmutz J."/>
            <person name="Jabbour D."/>
            <person name="Luo H."/>
            <person name="Baker S.E."/>
            <person name="Pisabarro A.G."/>
            <person name="Walton J.D."/>
            <person name="Blanchette R.A."/>
            <person name="Henrissat B."/>
            <person name="Martin F."/>
            <person name="Cullen D."/>
            <person name="Hibbett D.S."/>
            <person name="Grigoriev I.V."/>
        </authorList>
    </citation>
    <scope>NUCLEOTIDE SEQUENCE [LARGE SCALE GENOMIC DNA]</scope>
    <source>
        <strain evidence="3">MUCL 33604</strain>
    </source>
</reference>
<feature type="compositionally biased region" description="Basic and acidic residues" evidence="1">
    <location>
        <begin position="158"/>
        <end position="168"/>
    </location>
</feature>
<dbReference type="EMBL" id="KL197716">
    <property type="protein sequence ID" value="KDQ59053.1"/>
    <property type="molecule type" value="Genomic_DNA"/>
</dbReference>
<feature type="compositionally biased region" description="Low complexity" evidence="1">
    <location>
        <begin position="224"/>
        <end position="242"/>
    </location>
</feature>
<evidence type="ECO:0000313" key="3">
    <source>
        <dbReference type="Proteomes" id="UP000027265"/>
    </source>
</evidence>
<name>A0A067PW53_9AGAM</name>
<dbReference type="Proteomes" id="UP000027265">
    <property type="component" value="Unassembled WGS sequence"/>
</dbReference>
<accession>A0A067PW53</accession>
<proteinExistence type="predicted"/>
<keyword evidence="3" id="KW-1185">Reference proteome</keyword>
<dbReference type="AlphaFoldDB" id="A0A067PW53"/>
<dbReference type="HOGENOM" id="CLU_1077935_0_0_1"/>
<feature type="compositionally biased region" description="Polar residues" evidence="1">
    <location>
        <begin position="209"/>
        <end position="223"/>
    </location>
</feature>
<protein>
    <submittedName>
        <fullName evidence="2">Uncharacterized protein</fullName>
    </submittedName>
</protein>
<feature type="region of interest" description="Disordered" evidence="1">
    <location>
        <begin position="148"/>
        <end position="184"/>
    </location>
</feature>
<organism evidence="2 3">
    <name type="scientific">Jaapia argillacea MUCL 33604</name>
    <dbReference type="NCBI Taxonomy" id="933084"/>
    <lineage>
        <taxon>Eukaryota</taxon>
        <taxon>Fungi</taxon>
        <taxon>Dikarya</taxon>
        <taxon>Basidiomycota</taxon>
        <taxon>Agaricomycotina</taxon>
        <taxon>Agaricomycetes</taxon>
        <taxon>Agaricomycetidae</taxon>
        <taxon>Jaapiales</taxon>
        <taxon>Jaapiaceae</taxon>
        <taxon>Jaapia</taxon>
    </lineage>
</organism>
<feature type="region of interest" description="Disordered" evidence="1">
    <location>
        <begin position="203"/>
        <end position="258"/>
    </location>
</feature>
<evidence type="ECO:0000313" key="2">
    <source>
        <dbReference type="EMBL" id="KDQ59053.1"/>
    </source>
</evidence>
<gene>
    <name evidence="2" type="ORF">JAAARDRAFT_651208</name>
</gene>